<dbReference type="EMBL" id="JBHTOC010000005">
    <property type="protein sequence ID" value="MFD1429470.1"/>
    <property type="molecule type" value="Genomic_DNA"/>
</dbReference>
<protein>
    <submittedName>
        <fullName evidence="2">Uncharacterized protein</fullName>
    </submittedName>
</protein>
<keyword evidence="1" id="KW-1133">Transmembrane helix</keyword>
<keyword evidence="1" id="KW-0472">Membrane</keyword>
<comment type="caution">
    <text evidence="2">The sequence shown here is derived from an EMBL/GenBank/DDBJ whole genome shotgun (WGS) entry which is preliminary data.</text>
</comment>
<reference evidence="3" key="1">
    <citation type="journal article" date="2019" name="Int. J. Syst. Evol. Microbiol.">
        <title>The Global Catalogue of Microorganisms (GCM) 10K type strain sequencing project: providing services to taxonomists for standard genome sequencing and annotation.</title>
        <authorList>
            <consortium name="The Broad Institute Genomics Platform"/>
            <consortium name="The Broad Institute Genome Sequencing Center for Infectious Disease"/>
            <person name="Wu L."/>
            <person name="Ma J."/>
        </authorList>
    </citation>
    <scope>NUCLEOTIDE SEQUENCE [LARGE SCALE GENOMIC DNA]</scope>
    <source>
        <strain evidence="3">CCM 8980</strain>
    </source>
</reference>
<evidence type="ECO:0000313" key="3">
    <source>
        <dbReference type="Proteomes" id="UP001597196"/>
    </source>
</evidence>
<keyword evidence="1" id="KW-0812">Transmembrane</keyword>
<feature type="transmembrane region" description="Helical" evidence="1">
    <location>
        <begin position="145"/>
        <end position="164"/>
    </location>
</feature>
<sequence length="227" mass="24518">MSVWQNLLETAGASFALLVVATVGLSWLNGLLVQHIVNRRGKASSQLWLMKPGLLVHESLHALVGKLFGLHIAEYSLRPDANGRTAGHVTFTYSKKSLWQRLGLSVAASAPLWGISAILVLSGKWILWPGQPWRAISVATISAPWWQILLWVGVALLLSFGANLSSQDLKGAAKGLPFLVLVLLAMFALSWWLAPALLLGWRQVNLVACGVVLLLGCFSGLAAVITR</sequence>
<organism evidence="2 3">
    <name type="scientific">Lacticaseibacillus mingshuiensis</name>
    <dbReference type="NCBI Taxonomy" id="2799574"/>
    <lineage>
        <taxon>Bacteria</taxon>
        <taxon>Bacillati</taxon>
        <taxon>Bacillota</taxon>
        <taxon>Bacilli</taxon>
        <taxon>Lactobacillales</taxon>
        <taxon>Lactobacillaceae</taxon>
        <taxon>Lacticaseibacillus</taxon>
    </lineage>
</organism>
<evidence type="ECO:0000313" key="2">
    <source>
        <dbReference type="EMBL" id="MFD1429470.1"/>
    </source>
</evidence>
<proteinExistence type="predicted"/>
<dbReference type="Proteomes" id="UP001597196">
    <property type="component" value="Unassembled WGS sequence"/>
</dbReference>
<name>A0ABW4CIM4_9LACO</name>
<accession>A0ABW4CIM4</accession>
<dbReference type="RefSeq" id="WP_203627002.1">
    <property type="nucleotide sequence ID" value="NZ_BOLQ01000009.1"/>
</dbReference>
<feature type="transmembrane region" description="Helical" evidence="1">
    <location>
        <begin position="176"/>
        <end position="198"/>
    </location>
</feature>
<feature type="transmembrane region" description="Helical" evidence="1">
    <location>
        <begin position="204"/>
        <end position="225"/>
    </location>
</feature>
<feature type="transmembrane region" description="Helical" evidence="1">
    <location>
        <begin position="12"/>
        <end position="32"/>
    </location>
</feature>
<keyword evidence="3" id="KW-1185">Reference proteome</keyword>
<feature type="transmembrane region" description="Helical" evidence="1">
    <location>
        <begin position="102"/>
        <end position="125"/>
    </location>
</feature>
<gene>
    <name evidence="2" type="ORF">ACFQ4P_04295</name>
</gene>
<evidence type="ECO:0000256" key="1">
    <source>
        <dbReference type="SAM" id="Phobius"/>
    </source>
</evidence>